<dbReference type="RefSeq" id="WP_120747930.1">
    <property type="nucleotide sequence ID" value="NZ_RBAH01000009.1"/>
</dbReference>
<organism evidence="2 3">
    <name type="scientific">Paenibacillus ginsengarvi</name>
    <dbReference type="NCBI Taxonomy" id="400777"/>
    <lineage>
        <taxon>Bacteria</taxon>
        <taxon>Bacillati</taxon>
        <taxon>Bacillota</taxon>
        <taxon>Bacilli</taxon>
        <taxon>Bacillales</taxon>
        <taxon>Paenibacillaceae</taxon>
        <taxon>Paenibacillus</taxon>
    </lineage>
</organism>
<dbReference type="AlphaFoldDB" id="A0A3B0CDD7"/>
<dbReference type="OrthoDB" id="256906at2"/>
<accession>A0A3B0CDD7</accession>
<dbReference type="GO" id="GO:0016853">
    <property type="term" value="F:isomerase activity"/>
    <property type="evidence" value="ECO:0007669"/>
    <property type="project" value="UniProtKB-KW"/>
</dbReference>
<dbReference type="Pfam" id="PF01261">
    <property type="entry name" value="AP_endonuc_2"/>
    <property type="match status" value="1"/>
</dbReference>
<feature type="domain" description="Xylose isomerase-like TIM barrel" evidence="1">
    <location>
        <begin position="25"/>
        <end position="272"/>
    </location>
</feature>
<keyword evidence="3" id="KW-1185">Reference proteome</keyword>
<dbReference type="Gene3D" id="3.20.20.150">
    <property type="entry name" value="Divalent-metal-dependent TIM barrel enzymes"/>
    <property type="match status" value="1"/>
</dbReference>
<evidence type="ECO:0000313" key="2">
    <source>
        <dbReference type="EMBL" id="RKN84195.1"/>
    </source>
</evidence>
<dbReference type="EMBL" id="RBAH01000009">
    <property type="protein sequence ID" value="RKN84195.1"/>
    <property type="molecule type" value="Genomic_DNA"/>
</dbReference>
<comment type="caution">
    <text evidence="2">The sequence shown here is derived from an EMBL/GenBank/DDBJ whole genome shotgun (WGS) entry which is preliminary data.</text>
</comment>
<dbReference type="InterPro" id="IPR050312">
    <property type="entry name" value="IolE/XylAMocC-like"/>
</dbReference>
<proteinExistence type="predicted"/>
<reference evidence="2 3" key="1">
    <citation type="journal article" date="2007" name="Int. J. Syst. Evol. Microbiol.">
        <title>Paenibacillus ginsengarvi sp. nov., isolated from soil from ginseng cultivation.</title>
        <authorList>
            <person name="Yoon M.H."/>
            <person name="Ten L.N."/>
            <person name="Im W.T."/>
        </authorList>
    </citation>
    <scope>NUCLEOTIDE SEQUENCE [LARGE SCALE GENOMIC DNA]</scope>
    <source>
        <strain evidence="2 3">KCTC 13059</strain>
    </source>
</reference>
<dbReference type="Proteomes" id="UP000282311">
    <property type="component" value="Unassembled WGS sequence"/>
</dbReference>
<dbReference type="InterPro" id="IPR013022">
    <property type="entry name" value="Xyl_isomerase-like_TIM-brl"/>
</dbReference>
<gene>
    <name evidence="2" type="ORF">D7M11_14405</name>
</gene>
<evidence type="ECO:0000313" key="3">
    <source>
        <dbReference type="Proteomes" id="UP000282311"/>
    </source>
</evidence>
<dbReference type="PANTHER" id="PTHR12110:SF53">
    <property type="entry name" value="BLR5974 PROTEIN"/>
    <property type="match status" value="1"/>
</dbReference>
<sequence>MKIGVSTYSLARAINAGEFDVLGAIQWIADNGGQHVEIVPIGYSLDENPALIDAIVEKAAEVGIEISNYAIGAKFIDLDEAGYRAEIERVKKHVDVANRLGVKRMRHDVASRPIPETGTARFEADFDTIVKASVEIADYANQYGIVTSIENHGFHVQATERVHRIIEAVNRPNFRHTIDIGNFLCADENSVSAVKKSMPYASMVHLKDFYVRPSYRNPGEGWFRSTSGNYLRGAVVGQGDIDMYEVIRIVKAAGYEGYVSIEFEGKEECKWGTKAALDNAIRIWNEV</sequence>
<protein>
    <submittedName>
        <fullName evidence="2">Sugar phosphate isomerase/epimerase</fullName>
    </submittedName>
</protein>
<name>A0A3B0CDD7_9BACL</name>
<dbReference type="PANTHER" id="PTHR12110">
    <property type="entry name" value="HYDROXYPYRUVATE ISOMERASE"/>
    <property type="match status" value="1"/>
</dbReference>
<dbReference type="InterPro" id="IPR036237">
    <property type="entry name" value="Xyl_isomerase-like_sf"/>
</dbReference>
<keyword evidence="2" id="KW-0413">Isomerase</keyword>
<evidence type="ECO:0000259" key="1">
    <source>
        <dbReference type="Pfam" id="PF01261"/>
    </source>
</evidence>
<dbReference type="SUPFAM" id="SSF51658">
    <property type="entry name" value="Xylose isomerase-like"/>
    <property type="match status" value="1"/>
</dbReference>